<feature type="region of interest" description="Disordered" evidence="5">
    <location>
        <begin position="1"/>
        <end position="42"/>
    </location>
</feature>
<dbReference type="Proteomes" id="UP000559256">
    <property type="component" value="Unassembled WGS sequence"/>
</dbReference>
<dbReference type="OrthoDB" id="431825at2759"/>
<organism evidence="8 9">
    <name type="scientific">Tetrapyrgos nigripes</name>
    <dbReference type="NCBI Taxonomy" id="182062"/>
    <lineage>
        <taxon>Eukaryota</taxon>
        <taxon>Fungi</taxon>
        <taxon>Dikarya</taxon>
        <taxon>Basidiomycota</taxon>
        <taxon>Agaricomycotina</taxon>
        <taxon>Agaricomycetes</taxon>
        <taxon>Agaricomycetidae</taxon>
        <taxon>Agaricales</taxon>
        <taxon>Marasmiineae</taxon>
        <taxon>Marasmiaceae</taxon>
        <taxon>Tetrapyrgos</taxon>
    </lineage>
</organism>
<evidence type="ECO:0000313" key="8">
    <source>
        <dbReference type="EMBL" id="KAF5374810.1"/>
    </source>
</evidence>
<evidence type="ECO:0000256" key="3">
    <source>
        <dbReference type="ARBA" id="ARBA00023054"/>
    </source>
</evidence>
<feature type="region of interest" description="Disordered" evidence="5">
    <location>
        <begin position="659"/>
        <end position="707"/>
    </location>
</feature>
<dbReference type="EMBL" id="JAACJM010000001">
    <property type="protein sequence ID" value="KAF5374810.1"/>
    <property type="molecule type" value="Genomic_DNA"/>
</dbReference>
<comment type="subcellular location">
    <subcellularLocation>
        <location evidence="1">Nucleus</location>
        <location evidence="1">Nucleolus</location>
    </subcellularLocation>
</comment>
<dbReference type="AlphaFoldDB" id="A0A8H5LYL6"/>
<feature type="region of interest" description="Disordered" evidence="5">
    <location>
        <begin position="601"/>
        <end position="621"/>
    </location>
</feature>
<dbReference type="GO" id="GO:0005730">
    <property type="term" value="C:nucleolus"/>
    <property type="evidence" value="ECO:0007669"/>
    <property type="project" value="UniProtKB-SubCell"/>
</dbReference>
<keyword evidence="4" id="KW-0539">Nucleus</keyword>
<feature type="domain" description="ESF1 RRM" evidence="7">
    <location>
        <begin position="224"/>
        <end position="385"/>
    </location>
</feature>
<evidence type="ECO:0000259" key="6">
    <source>
        <dbReference type="Pfam" id="PF08159"/>
    </source>
</evidence>
<feature type="compositionally biased region" description="Basic and acidic residues" evidence="5">
    <location>
        <begin position="110"/>
        <end position="119"/>
    </location>
</feature>
<reference evidence="8 9" key="1">
    <citation type="journal article" date="2020" name="ISME J.">
        <title>Uncovering the hidden diversity of litter-decomposition mechanisms in mushroom-forming fungi.</title>
        <authorList>
            <person name="Floudas D."/>
            <person name="Bentzer J."/>
            <person name="Ahren D."/>
            <person name="Johansson T."/>
            <person name="Persson P."/>
            <person name="Tunlid A."/>
        </authorList>
    </citation>
    <scope>NUCLEOTIDE SEQUENCE [LARGE SCALE GENOMIC DNA]</scope>
    <source>
        <strain evidence="8 9">CBS 291.85</strain>
    </source>
</reference>
<evidence type="ECO:0008006" key="10">
    <source>
        <dbReference type="Google" id="ProtNLM"/>
    </source>
</evidence>
<feature type="region of interest" description="Disordered" evidence="5">
    <location>
        <begin position="133"/>
        <end position="184"/>
    </location>
</feature>
<evidence type="ECO:0000256" key="2">
    <source>
        <dbReference type="ARBA" id="ARBA00009087"/>
    </source>
</evidence>
<proteinExistence type="inferred from homology"/>
<keyword evidence="3" id="KW-0175">Coiled coil</keyword>
<accession>A0A8H5LYL6</accession>
<evidence type="ECO:0000259" key="7">
    <source>
        <dbReference type="Pfam" id="PF25121"/>
    </source>
</evidence>
<feature type="compositionally biased region" description="Basic and acidic residues" evidence="5">
    <location>
        <begin position="528"/>
        <end position="537"/>
    </location>
</feature>
<feature type="region of interest" description="Disordered" evidence="5">
    <location>
        <begin position="251"/>
        <end position="274"/>
    </location>
</feature>
<dbReference type="Pfam" id="PF25121">
    <property type="entry name" value="RRM_ESF1"/>
    <property type="match status" value="1"/>
</dbReference>
<protein>
    <recommendedName>
        <fullName evidence="10">NUC153 domain-containing protein</fullName>
    </recommendedName>
</protein>
<evidence type="ECO:0000313" key="9">
    <source>
        <dbReference type="Proteomes" id="UP000559256"/>
    </source>
</evidence>
<comment type="caution">
    <text evidence="8">The sequence shown here is derived from an EMBL/GenBank/DDBJ whole genome shotgun (WGS) entry which is preliminary data.</text>
</comment>
<feature type="region of interest" description="Disordered" evidence="5">
    <location>
        <begin position="470"/>
        <end position="572"/>
    </location>
</feature>
<dbReference type="InterPro" id="IPR012580">
    <property type="entry name" value="NUC153"/>
</dbReference>
<name>A0A8H5LYL6_9AGAR</name>
<dbReference type="InterPro" id="IPR039754">
    <property type="entry name" value="Esf1"/>
</dbReference>
<comment type="similarity">
    <text evidence="2">Belongs to the ESF1 family.</text>
</comment>
<feature type="compositionally biased region" description="Acidic residues" evidence="5">
    <location>
        <begin position="538"/>
        <end position="553"/>
    </location>
</feature>
<dbReference type="Pfam" id="PF08159">
    <property type="entry name" value="NUC153"/>
    <property type="match status" value="1"/>
</dbReference>
<evidence type="ECO:0000256" key="4">
    <source>
        <dbReference type="ARBA" id="ARBA00023242"/>
    </source>
</evidence>
<feature type="compositionally biased region" description="Basic and acidic residues" evidence="5">
    <location>
        <begin position="1"/>
        <end position="11"/>
    </location>
</feature>
<dbReference type="PANTHER" id="PTHR12202">
    <property type="entry name" value="ESF1 HOMOLOG"/>
    <property type="match status" value="1"/>
</dbReference>
<sequence length="707" mass="79782">MAKQRTREVPRKIAISTNGDGPEQWNHQSARDANDSSAANDWKAAEPEHVVALFFSSYSDSFRMSDRFARLKSDPRFRRPKKHSNKVTIDERFKSVFEGTKNKRKGKASGRVDKYGRALSDTHDEDNLRRFYRLENEDEEAPSAPDYARGGVLMESSDEEEDTKSQDEDSDTGGFVTVGHDPSRPISVEEEIDLDESRFADLDAQAAEYEKTHPEAAVAKGSKTSRLAIVNLDWDHVRALHLYKICSSLVSPTAPPKASSSSTAGADKKQRGAANNAVRGRVLNVRVYPSQFGKERMAREETEGPPIDLLKKKTINEEEVNERNIYELGDADEYYYAIVTCDTAEAASHIYEELEGTELERSANVFDISFVPEDMAFEDEPRDEAAEENTSANYKAVDFVTDALRHSKVKLTWDEDDPERVRITRRVLSQKEIREEDYKAYLASSESEDEDVGKKKDLKAEARDKMRALLLGGDNELPEGWGRGGEGDSDVDMEVTFAPALSSNKDPEGETTLEKYQRKMKEKRKNRKEQVKKTKETVDEDEKDDFFDAASDEEISKKKSKTREKKAAAGTVSSTDALALIAETNDEPQHFDLKAVLKAEKKGRVKGKKRKAQDEEDEVQEDFEIDVHDARFKALHEDHQFAIDPTNPHFKKTNAMQKLLDARSKHKDQSSDAPESADGSLQSLVDRIKKKSAPAHTPSMGKRRKLQ</sequence>
<feature type="region of interest" description="Disordered" evidence="5">
    <location>
        <begin position="100"/>
        <end position="119"/>
    </location>
</feature>
<dbReference type="GO" id="GO:0003723">
    <property type="term" value="F:RNA binding"/>
    <property type="evidence" value="ECO:0007669"/>
    <property type="project" value="TreeGrafter"/>
</dbReference>
<evidence type="ECO:0000256" key="5">
    <source>
        <dbReference type="SAM" id="MobiDB-lite"/>
    </source>
</evidence>
<gene>
    <name evidence="8" type="ORF">D9758_000334</name>
</gene>
<keyword evidence="9" id="KW-1185">Reference proteome</keyword>
<dbReference type="GO" id="GO:0006364">
    <property type="term" value="P:rRNA processing"/>
    <property type="evidence" value="ECO:0007669"/>
    <property type="project" value="InterPro"/>
</dbReference>
<dbReference type="PANTHER" id="PTHR12202:SF0">
    <property type="entry name" value="ESF1 HOMOLOG"/>
    <property type="match status" value="1"/>
</dbReference>
<dbReference type="InterPro" id="IPR056750">
    <property type="entry name" value="RRM_ESF1"/>
</dbReference>
<evidence type="ECO:0000256" key="1">
    <source>
        <dbReference type="ARBA" id="ARBA00004604"/>
    </source>
</evidence>
<feature type="compositionally biased region" description="Basic and acidic residues" evidence="5">
    <location>
        <begin position="505"/>
        <end position="519"/>
    </location>
</feature>
<feature type="domain" description="NUC153" evidence="6">
    <location>
        <begin position="629"/>
        <end position="657"/>
    </location>
</feature>
<feature type="compositionally biased region" description="Basic and acidic residues" evidence="5">
    <location>
        <begin position="660"/>
        <end position="670"/>
    </location>
</feature>